<dbReference type="Proteomes" id="UP000565715">
    <property type="component" value="Unassembled WGS sequence"/>
</dbReference>
<evidence type="ECO:0000313" key="2">
    <source>
        <dbReference type="EMBL" id="NKY35089.1"/>
    </source>
</evidence>
<dbReference type="InterPro" id="IPR036291">
    <property type="entry name" value="NAD(P)-bd_dom_sf"/>
</dbReference>
<comment type="caution">
    <text evidence="2">The sequence shown here is derived from an EMBL/GenBank/DDBJ whole genome shotgun (WGS) entry which is preliminary data.</text>
</comment>
<dbReference type="PANTHER" id="PTHR43162">
    <property type="match status" value="1"/>
</dbReference>
<proteinExistence type="predicted"/>
<evidence type="ECO:0000259" key="1">
    <source>
        <dbReference type="Pfam" id="PF13460"/>
    </source>
</evidence>
<dbReference type="EMBL" id="JAAXOO010000004">
    <property type="protein sequence ID" value="NKY35089.1"/>
    <property type="molecule type" value="Genomic_DNA"/>
</dbReference>
<gene>
    <name evidence="2" type="ORF">HGA13_18745</name>
</gene>
<reference evidence="2 3" key="1">
    <citation type="submission" date="2020-04" db="EMBL/GenBank/DDBJ databases">
        <title>MicrobeNet Type strains.</title>
        <authorList>
            <person name="Nicholson A.C."/>
        </authorList>
    </citation>
    <scope>NUCLEOTIDE SEQUENCE [LARGE SCALE GENOMIC DNA]</scope>
    <source>
        <strain evidence="2 3">DSM 45078</strain>
    </source>
</reference>
<sequence>MIVVTGATGNIGRPLVQALAAAGAQVRAVSRTVAAADIPAGAEHRRADLLRAGELAPALAGARTVFLLASGEFLGAGGDLGEVVQSVRSAGGRRVVLLSSQGVGTGNHPADTEEAVRDSGLEWTILRPGNFASNALQWAESVRSERTIAAPFADTALPVIDPADIAAVAAATLLDDSHADKTYELTGPEPVSPRQQAAALGAALGEPVRFTELSRAQARERMIRFIPEPVVESTLDMLGSPAPALQQVSPDIERVLGRAPHTFSEWVARSLAAFR</sequence>
<feature type="domain" description="NAD(P)-binding" evidence="1">
    <location>
        <begin position="6"/>
        <end position="175"/>
    </location>
</feature>
<organism evidence="2 3">
    <name type="scientific">Nocardia speluncae</name>
    <dbReference type="NCBI Taxonomy" id="419477"/>
    <lineage>
        <taxon>Bacteria</taxon>
        <taxon>Bacillati</taxon>
        <taxon>Actinomycetota</taxon>
        <taxon>Actinomycetes</taxon>
        <taxon>Mycobacteriales</taxon>
        <taxon>Nocardiaceae</taxon>
        <taxon>Nocardia</taxon>
    </lineage>
</organism>
<dbReference type="RefSeq" id="WP_068043803.1">
    <property type="nucleotide sequence ID" value="NZ_JAAXOO010000004.1"/>
</dbReference>
<dbReference type="Gene3D" id="3.90.25.10">
    <property type="entry name" value="UDP-galactose 4-epimerase, domain 1"/>
    <property type="match status" value="1"/>
</dbReference>
<protein>
    <submittedName>
        <fullName evidence="2">NAD(P)H-binding protein</fullName>
    </submittedName>
</protein>
<dbReference type="Gene3D" id="3.40.50.720">
    <property type="entry name" value="NAD(P)-binding Rossmann-like Domain"/>
    <property type="match status" value="1"/>
</dbReference>
<dbReference type="AlphaFoldDB" id="A0A846XIL4"/>
<evidence type="ECO:0000313" key="3">
    <source>
        <dbReference type="Proteomes" id="UP000565715"/>
    </source>
</evidence>
<dbReference type="InterPro" id="IPR051604">
    <property type="entry name" value="Ergot_Alk_Oxidoreductase"/>
</dbReference>
<name>A0A846XIL4_9NOCA</name>
<accession>A0A846XIL4</accession>
<dbReference type="SUPFAM" id="SSF51735">
    <property type="entry name" value="NAD(P)-binding Rossmann-fold domains"/>
    <property type="match status" value="1"/>
</dbReference>
<dbReference type="PANTHER" id="PTHR43162:SF1">
    <property type="entry name" value="PRESTALK A DIFFERENTIATION PROTEIN A"/>
    <property type="match status" value="1"/>
</dbReference>
<dbReference type="Pfam" id="PF13460">
    <property type="entry name" value="NAD_binding_10"/>
    <property type="match status" value="1"/>
</dbReference>
<keyword evidence="3" id="KW-1185">Reference proteome</keyword>
<dbReference type="InterPro" id="IPR016040">
    <property type="entry name" value="NAD(P)-bd_dom"/>
</dbReference>